<dbReference type="HOGENOM" id="CLU_3068991_0_0_1"/>
<reference evidence="1 2" key="1">
    <citation type="journal article" date="2011" name="Genome Biol.">
        <title>Comparative genome sequence analysis underscores mycoparasitism as the ancestral life style of Trichoderma.</title>
        <authorList>
            <person name="Kubicek C.P."/>
            <person name="Herrera-Estrella A."/>
            <person name="Seidl-Seiboth V."/>
            <person name="Martinez D.A."/>
            <person name="Druzhinina I.S."/>
            <person name="Thon M."/>
            <person name="Zeilinger S."/>
            <person name="Casas-Flores S."/>
            <person name="Horwitz B.A."/>
            <person name="Mukherjee P.K."/>
            <person name="Mukherjee M."/>
            <person name="Kredics L."/>
            <person name="Alcaraz L.D."/>
            <person name="Aerts A."/>
            <person name="Antal Z."/>
            <person name="Atanasova L."/>
            <person name="Cervantes-Badillo M.G."/>
            <person name="Challacombe J."/>
            <person name="Chertkov O."/>
            <person name="McCluskey K."/>
            <person name="Coulpier F."/>
            <person name="Deshpande N."/>
            <person name="von Doehren H."/>
            <person name="Ebbole D.J."/>
            <person name="Esquivel-Naranjo E.U."/>
            <person name="Fekete E."/>
            <person name="Flipphi M."/>
            <person name="Glaser F."/>
            <person name="Gomez-Rodriguez E.Y."/>
            <person name="Gruber S."/>
            <person name="Han C."/>
            <person name="Henrissat B."/>
            <person name="Hermosa R."/>
            <person name="Hernandez-Onate M."/>
            <person name="Karaffa L."/>
            <person name="Kosti I."/>
            <person name="Le Crom S."/>
            <person name="Lindquist E."/>
            <person name="Lucas S."/>
            <person name="Luebeck M."/>
            <person name="Luebeck P.S."/>
            <person name="Margeot A."/>
            <person name="Metz B."/>
            <person name="Misra M."/>
            <person name="Nevalainen H."/>
            <person name="Omann M."/>
            <person name="Packer N."/>
            <person name="Perrone G."/>
            <person name="Uresti-Rivera E.E."/>
            <person name="Salamov A."/>
            <person name="Schmoll M."/>
            <person name="Seiboth B."/>
            <person name="Shapiro H."/>
            <person name="Sukno S."/>
            <person name="Tamayo-Ramos J.A."/>
            <person name="Tisch D."/>
            <person name="Wiest A."/>
            <person name="Wilkinson H.H."/>
            <person name="Zhang M."/>
            <person name="Coutinho P.M."/>
            <person name="Kenerley C.M."/>
            <person name="Monte E."/>
            <person name="Baker S.E."/>
            <person name="Grigoriev I.V."/>
        </authorList>
    </citation>
    <scope>NUCLEOTIDE SEQUENCE [LARGE SCALE GENOMIC DNA]</scope>
    <source>
        <strain evidence="2">Gv29-8 / FGSC 10586</strain>
    </source>
</reference>
<protein>
    <submittedName>
        <fullName evidence="1">Uncharacterized protein</fullName>
    </submittedName>
</protein>
<evidence type="ECO:0000313" key="2">
    <source>
        <dbReference type="Proteomes" id="UP000007115"/>
    </source>
</evidence>
<dbReference type="RefSeq" id="XP_013951033.1">
    <property type="nucleotide sequence ID" value="XM_014095558.1"/>
</dbReference>
<dbReference type="GeneID" id="25789906"/>
<gene>
    <name evidence="1" type="ORF">TRIVIDRAFT_195705</name>
</gene>
<evidence type="ECO:0000313" key="1">
    <source>
        <dbReference type="EMBL" id="EHK16838.1"/>
    </source>
</evidence>
<sequence length="53" mass="6290">MFAWRPTNACLVPRFTQILRRYYDCKVPVPQSLFLPNHDLAMHSVMIPFQILN</sequence>
<dbReference type="VEuPathDB" id="FungiDB:TRIVIDRAFT_195705"/>
<organism evidence="1 2">
    <name type="scientific">Hypocrea virens (strain Gv29-8 / FGSC 10586)</name>
    <name type="common">Gliocladium virens</name>
    <name type="synonym">Trichoderma virens</name>
    <dbReference type="NCBI Taxonomy" id="413071"/>
    <lineage>
        <taxon>Eukaryota</taxon>
        <taxon>Fungi</taxon>
        <taxon>Dikarya</taxon>
        <taxon>Ascomycota</taxon>
        <taxon>Pezizomycotina</taxon>
        <taxon>Sordariomycetes</taxon>
        <taxon>Hypocreomycetidae</taxon>
        <taxon>Hypocreales</taxon>
        <taxon>Hypocreaceae</taxon>
        <taxon>Trichoderma</taxon>
    </lineage>
</organism>
<name>G9NA72_HYPVG</name>
<dbReference type="InParanoid" id="G9NA72"/>
<dbReference type="AlphaFoldDB" id="G9NA72"/>
<accession>G9NA72</accession>
<proteinExistence type="predicted"/>
<keyword evidence="2" id="KW-1185">Reference proteome</keyword>
<comment type="caution">
    <text evidence="1">The sequence shown here is derived from an EMBL/GenBank/DDBJ whole genome shotgun (WGS) entry which is preliminary data.</text>
</comment>
<dbReference type="EMBL" id="ABDF02000090">
    <property type="protein sequence ID" value="EHK16838.1"/>
    <property type="molecule type" value="Genomic_DNA"/>
</dbReference>
<dbReference type="Proteomes" id="UP000007115">
    <property type="component" value="Unassembled WGS sequence"/>
</dbReference>